<evidence type="ECO:0000256" key="1">
    <source>
        <dbReference type="ARBA" id="ARBA00001964"/>
    </source>
</evidence>
<dbReference type="NCBIfam" id="NF003619">
    <property type="entry name" value="PRK05261.1-4"/>
    <property type="match status" value="1"/>
</dbReference>
<organism evidence="8 10">
    <name type="scientific">Streptococcus acidominimus</name>
    <dbReference type="NCBI Taxonomy" id="1326"/>
    <lineage>
        <taxon>Bacteria</taxon>
        <taxon>Bacillati</taxon>
        <taxon>Bacillota</taxon>
        <taxon>Bacilli</taxon>
        <taxon>Lactobacillales</taxon>
        <taxon>Streptococcaceae</taxon>
        <taxon>Streptococcus</taxon>
    </lineage>
</organism>
<feature type="domain" description="Xylulose 5-phosphate/Fructose 6-phosphate phosphoketolase C-terminal" evidence="6">
    <location>
        <begin position="588"/>
        <end position="787"/>
    </location>
</feature>
<evidence type="ECO:0000313" key="11">
    <source>
        <dbReference type="Proteomes" id="UP000255213"/>
    </source>
</evidence>
<dbReference type="InterPro" id="IPR019789">
    <property type="entry name" value="Xul5P/Fru6P_PKetolase_ThDP_BS"/>
</dbReference>
<dbReference type="InterPro" id="IPR019790">
    <property type="entry name" value="Xul5P/Fru6P_PKetolase_CS"/>
</dbReference>
<evidence type="ECO:0000259" key="6">
    <source>
        <dbReference type="Pfam" id="PF09363"/>
    </source>
</evidence>
<dbReference type="Pfam" id="PF09363">
    <property type="entry name" value="XFP_C"/>
    <property type="match status" value="1"/>
</dbReference>
<evidence type="ECO:0000256" key="3">
    <source>
        <dbReference type="ARBA" id="ARBA00023052"/>
    </source>
</evidence>
<dbReference type="GO" id="GO:0005975">
    <property type="term" value="P:carbohydrate metabolic process"/>
    <property type="evidence" value="ECO:0007669"/>
    <property type="project" value="InterPro"/>
</dbReference>
<dbReference type="PANTHER" id="PTHR31273:SF1">
    <property type="entry name" value="PHOSPHOKETOLASE-RELATED"/>
    <property type="match status" value="1"/>
</dbReference>
<dbReference type="EMBL" id="MSJL01000006">
    <property type="protein sequence ID" value="OLF50437.1"/>
    <property type="molecule type" value="Genomic_DNA"/>
</dbReference>
<keyword evidence="3" id="KW-0786">Thiamine pyrophosphate</keyword>
<dbReference type="InterPro" id="IPR018970">
    <property type="entry name" value="Xul5P/Fru6P_PKetolase_N"/>
</dbReference>
<evidence type="ECO:0000256" key="2">
    <source>
        <dbReference type="ARBA" id="ARBA00005623"/>
    </source>
</evidence>
<dbReference type="NCBIfam" id="NF003618">
    <property type="entry name" value="PRK05261.1-3"/>
    <property type="match status" value="1"/>
</dbReference>
<dbReference type="PIRSF" id="PIRSF017245">
    <property type="entry name" value="Phosphoketolase"/>
    <property type="match status" value="1"/>
</dbReference>
<name>A0A1Q8EF62_STRAI</name>
<dbReference type="InterPro" id="IPR018969">
    <property type="entry name" value="Xul5P/Fru6P_PKetolase_C"/>
</dbReference>
<reference evidence="8" key="1">
    <citation type="submission" date="2016-12" db="EMBL/GenBank/DDBJ databases">
        <authorList>
            <person name="Song W.-J."/>
            <person name="Kurnit D.M."/>
        </authorList>
    </citation>
    <scope>NUCLEOTIDE SEQUENCE [LARGE SCALE GENOMIC DNA]</scope>
    <source>
        <strain evidence="8">ATCC 51725</strain>
    </source>
</reference>
<dbReference type="Pfam" id="PF09364">
    <property type="entry name" value="XFP_N"/>
    <property type="match status" value="1"/>
</dbReference>
<keyword evidence="5" id="KW-0175">Coiled coil</keyword>
<dbReference type="InterPro" id="IPR029061">
    <property type="entry name" value="THDP-binding"/>
</dbReference>
<dbReference type="PROSITE" id="PS60002">
    <property type="entry name" value="PHOSPHOKETOLASE_1"/>
    <property type="match status" value="1"/>
</dbReference>
<dbReference type="Gene3D" id="3.40.50.970">
    <property type="match status" value="2"/>
</dbReference>
<dbReference type="SUPFAM" id="SSF52518">
    <property type="entry name" value="Thiamin diphosphate-binding fold (THDP-binding)"/>
    <property type="match status" value="2"/>
</dbReference>
<gene>
    <name evidence="9" type="primary">xfp</name>
    <name evidence="8" type="ORF">BU200_02195</name>
    <name evidence="9" type="ORF">NCTC12957_00606</name>
</gene>
<dbReference type="Proteomes" id="UP000186437">
    <property type="component" value="Unassembled WGS sequence"/>
</dbReference>
<comment type="similarity">
    <text evidence="2">Belongs to the XFP family.</text>
</comment>
<feature type="domain" description="Xylulose 5-phosphate/Fructose 6-phosphate phosphoketolase N-terminal" evidence="7">
    <location>
        <begin position="7"/>
        <end position="371"/>
    </location>
</feature>
<dbReference type="PANTHER" id="PTHR31273">
    <property type="entry name" value="PHOSPHOKETOLASE-RELATED"/>
    <property type="match status" value="1"/>
</dbReference>
<protein>
    <submittedName>
        <fullName evidence="8 9">Phosphoketolase</fullName>
        <ecNumber evidence="9">4.1.2.9</ecNumber>
    </submittedName>
</protein>
<reference evidence="10" key="2">
    <citation type="submission" date="2016-12" db="EMBL/GenBank/DDBJ databases">
        <authorList>
            <person name="Gulvik C.A."/>
        </authorList>
    </citation>
    <scope>NUCLEOTIDE SEQUENCE [LARGE SCALE GENOMIC DNA]</scope>
    <source>
        <strain evidence="10">ATCC 51725</strain>
    </source>
</reference>
<reference evidence="9 11" key="3">
    <citation type="submission" date="2018-06" db="EMBL/GenBank/DDBJ databases">
        <authorList>
            <consortium name="Pathogen Informatics"/>
            <person name="Doyle S."/>
        </authorList>
    </citation>
    <scope>NUCLEOTIDE SEQUENCE [LARGE SCALE GENOMIC DNA]</scope>
    <source>
        <strain evidence="9 11">NCTC12957</strain>
    </source>
</reference>
<accession>A0A1Q8EF62</accession>
<dbReference type="InterPro" id="IPR009014">
    <property type="entry name" value="Transketo_C/PFOR_II"/>
</dbReference>
<dbReference type="RefSeq" id="WP_075098604.1">
    <property type="nucleotide sequence ID" value="NZ_MSJL01000006.1"/>
</dbReference>
<dbReference type="EC" id="4.1.2.9" evidence="9"/>
<proteinExistence type="inferred from homology"/>
<dbReference type="OrthoDB" id="9768449at2"/>
<sequence length="792" mass="89271">MTQLFDSPEYLAKVDAWWRAANYISAAQMYLKDNPLLRRAVVENDLKAHPIGHWGTVPGQNFIYAHLNRAINKYDLDMFYIEGPGHGGQVMVANAYLDGSYTELNPDIPQTEEGFQKLCKIFSFPGGIASHAAPETPGSIHEGGELGYALSHAAGAVLDNPNIIAATVIGDGEAETGPLMAGWFANTFINPVNDGAVLPILYLNGGKIHNPTILERKTDEELAQFFKGLGWNPLFVDVTSSSLTVAHQAMAQTLDRAIEMIQALQEKARKGSAEEASMPAWPVIVARIPKGWTGPKTWEGLPIEGGFRAHQVPIPVDAHHMEHLDALLDWLQSYRPQELFDENGRLFPEIAEIAPKGQRRMSMNPITNAGVIKPMDTADWKKHAFDIKTPGDILAQDMIEFGKYVADLVEANPDNFRIFGPDETKSNRLNAVFTKTNRQWLGRRNEHYDEWLSPVGRVIDSQLSEHQAEGLLEGYVLTGRHGFFASYESFLRVVDTMITQHFKWLRKSKTHTSWRKNYPALNLIATSTVFQQDHNGYTHQDPGILTHLSEKTPEYIREYLPADTNSLLAVMNKAFKEEDVINLIITSKHPRPQFYSITEAEELVEKGYKVIDWASTVPANGEPDVVFAAAGTEPNLEALAAISILHKAFPDLKIRFVNVVDILKLRHPDVDPRGLSDQEFDSVFTKDKPVIFAFHAYEGMIRDIFFRRHNHKLHVHGYRENGDITTPFDMRVMSELDRFHLAQDAALATLGQEAQAFAEKMDQTLAYHKDYIREHGDDIPEVQNWKWKNLRP</sequence>
<dbReference type="Pfam" id="PF03894">
    <property type="entry name" value="XFP"/>
    <property type="match status" value="1"/>
</dbReference>
<feature type="coiled-coil region" evidence="5">
    <location>
        <begin position="247"/>
        <end position="274"/>
    </location>
</feature>
<dbReference type="GO" id="GO:0050193">
    <property type="term" value="F:phosphoketolase activity"/>
    <property type="evidence" value="ECO:0007669"/>
    <property type="project" value="UniProtKB-EC"/>
</dbReference>
<evidence type="ECO:0000313" key="8">
    <source>
        <dbReference type="EMBL" id="OLF50437.1"/>
    </source>
</evidence>
<evidence type="ECO:0000259" key="7">
    <source>
        <dbReference type="Pfam" id="PF09364"/>
    </source>
</evidence>
<keyword evidence="10" id="KW-1185">Reference proteome</keyword>
<evidence type="ECO:0000313" key="10">
    <source>
        <dbReference type="Proteomes" id="UP000186437"/>
    </source>
</evidence>
<dbReference type="Proteomes" id="UP000255213">
    <property type="component" value="Unassembled WGS sequence"/>
</dbReference>
<dbReference type="PROSITE" id="PS60003">
    <property type="entry name" value="PHOSPHOKETOLASE_2"/>
    <property type="match status" value="1"/>
</dbReference>
<keyword evidence="4 9" id="KW-0456">Lyase</keyword>
<evidence type="ECO:0000256" key="5">
    <source>
        <dbReference type="SAM" id="Coils"/>
    </source>
</evidence>
<evidence type="ECO:0000256" key="4">
    <source>
        <dbReference type="ARBA" id="ARBA00023239"/>
    </source>
</evidence>
<evidence type="ECO:0000313" key="9">
    <source>
        <dbReference type="EMBL" id="SUN06371.1"/>
    </source>
</evidence>
<comment type="cofactor">
    <cofactor evidence="1">
        <name>thiamine diphosphate</name>
        <dbReference type="ChEBI" id="CHEBI:58937"/>
    </cofactor>
</comment>
<dbReference type="Gene3D" id="3.40.50.920">
    <property type="match status" value="1"/>
</dbReference>
<dbReference type="AlphaFoldDB" id="A0A1Q8EF62"/>
<dbReference type="InterPro" id="IPR005593">
    <property type="entry name" value="Xul5P/Fru6P_PKetolase"/>
</dbReference>
<dbReference type="EMBL" id="UHEN01000001">
    <property type="protein sequence ID" value="SUN06371.1"/>
    <property type="molecule type" value="Genomic_DNA"/>
</dbReference>